<keyword evidence="4" id="KW-0597">Phosphoprotein</keyword>
<keyword evidence="9" id="KW-0067">ATP-binding</keyword>
<dbReference type="SMART" id="SM00388">
    <property type="entry name" value="HisKA"/>
    <property type="match status" value="1"/>
</dbReference>
<evidence type="ECO:0000256" key="2">
    <source>
        <dbReference type="ARBA" id="ARBA00004370"/>
    </source>
</evidence>
<evidence type="ECO:0000259" key="14">
    <source>
        <dbReference type="PROSITE" id="PS50109"/>
    </source>
</evidence>
<dbReference type="PANTHER" id="PTHR45453:SF1">
    <property type="entry name" value="PHOSPHATE REGULON SENSOR PROTEIN PHOR"/>
    <property type="match status" value="1"/>
</dbReference>
<keyword evidence="8 15" id="KW-0418">Kinase</keyword>
<dbReference type="GO" id="GO:0005524">
    <property type="term" value="F:ATP binding"/>
    <property type="evidence" value="ECO:0007669"/>
    <property type="project" value="UniProtKB-KW"/>
</dbReference>
<dbReference type="SUPFAM" id="SSF47384">
    <property type="entry name" value="Homodimeric domain of signal transducing histidine kinase"/>
    <property type="match status" value="1"/>
</dbReference>
<protein>
    <recommendedName>
        <fullName evidence="3">histidine kinase</fullName>
        <ecNumber evidence="3">2.7.13.3</ecNumber>
    </recommendedName>
</protein>
<evidence type="ECO:0000256" key="11">
    <source>
        <dbReference type="ARBA" id="ARBA00023012"/>
    </source>
</evidence>
<dbReference type="InterPro" id="IPR003661">
    <property type="entry name" value="HisK_dim/P_dom"/>
</dbReference>
<evidence type="ECO:0000256" key="9">
    <source>
        <dbReference type="ARBA" id="ARBA00022840"/>
    </source>
</evidence>
<evidence type="ECO:0000256" key="12">
    <source>
        <dbReference type="ARBA" id="ARBA00023136"/>
    </source>
</evidence>
<dbReference type="SUPFAM" id="SSF55874">
    <property type="entry name" value="ATPase domain of HSP90 chaperone/DNA topoisomerase II/histidine kinase"/>
    <property type="match status" value="1"/>
</dbReference>
<evidence type="ECO:0000256" key="5">
    <source>
        <dbReference type="ARBA" id="ARBA00022679"/>
    </source>
</evidence>
<dbReference type="InterPro" id="IPR004358">
    <property type="entry name" value="Sig_transdc_His_kin-like_C"/>
</dbReference>
<name>A0A927WAF4_9CLOT</name>
<keyword evidence="6 13" id="KW-0812">Transmembrane</keyword>
<dbReference type="AlphaFoldDB" id="A0A927WAF4"/>
<keyword evidence="7" id="KW-0547">Nucleotide-binding</keyword>
<gene>
    <name evidence="15" type="ORF">E7215_17060</name>
</gene>
<evidence type="ECO:0000256" key="13">
    <source>
        <dbReference type="SAM" id="Phobius"/>
    </source>
</evidence>
<dbReference type="InterPro" id="IPR036097">
    <property type="entry name" value="HisK_dim/P_sf"/>
</dbReference>
<reference evidence="15" key="1">
    <citation type="submission" date="2019-04" db="EMBL/GenBank/DDBJ databases">
        <title>Evolution of Biomass-Degrading Anaerobic Consortia Revealed by Metagenomics.</title>
        <authorList>
            <person name="Peng X."/>
        </authorList>
    </citation>
    <scope>NUCLEOTIDE SEQUENCE</scope>
    <source>
        <strain evidence="15">SIG254</strain>
    </source>
</reference>
<feature type="transmembrane region" description="Helical" evidence="13">
    <location>
        <begin position="54"/>
        <end position="72"/>
    </location>
</feature>
<sequence length="354" mass="40193">MEKLLLQRMVIRFLLAAVISLGIIVGGSFLGYLLCSFIPIIGSIKALIWIGDRILFVGIAVFLFSVFIILLVQWKQLISYLAEISSVIETIGEREYADIKLSSVLRETQDSIVNVSNKIKFSAIATREAEQRKNDLVVYLAHDLKTPISSIIGYLTLLRDEKQISQELQNRYIQTALNNSEKLDDLINEFFEITRFNLSHITLEYSNISLTRLMEQLVFDFQPMLTEKELSCRLDIPDNLILHCDADKIQRVFENLLYNAVNYSFENSEIYIASSILENSVILSLENSGNTIPMEKLERIFEQFYRLDSSRSSRTGGSGLGLAIAKEIVELHHGTITASSYDQKVNFTVTLPLS</sequence>
<dbReference type="PRINTS" id="PR00344">
    <property type="entry name" value="BCTRLSENSOR"/>
</dbReference>
<dbReference type="GO" id="GO:0000155">
    <property type="term" value="F:phosphorelay sensor kinase activity"/>
    <property type="evidence" value="ECO:0007669"/>
    <property type="project" value="InterPro"/>
</dbReference>
<dbReference type="EC" id="2.7.13.3" evidence="3"/>
<dbReference type="SMART" id="SM00387">
    <property type="entry name" value="HATPase_c"/>
    <property type="match status" value="1"/>
</dbReference>
<comment type="caution">
    <text evidence="15">The sequence shown here is derived from an EMBL/GenBank/DDBJ whole genome shotgun (WGS) entry which is preliminary data.</text>
</comment>
<dbReference type="Gene3D" id="3.30.565.10">
    <property type="entry name" value="Histidine kinase-like ATPase, C-terminal domain"/>
    <property type="match status" value="1"/>
</dbReference>
<evidence type="ECO:0000256" key="4">
    <source>
        <dbReference type="ARBA" id="ARBA00022553"/>
    </source>
</evidence>
<evidence type="ECO:0000256" key="8">
    <source>
        <dbReference type="ARBA" id="ARBA00022777"/>
    </source>
</evidence>
<proteinExistence type="predicted"/>
<keyword evidence="10 13" id="KW-1133">Transmembrane helix</keyword>
<evidence type="ECO:0000256" key="1">
    <source>
        <dbReference type="ARBA" id="ARBA00000085"/>
    </source>
</evidence>
<dbReference type="InterPro" id="IPR003594">
    <property type="entry name" value="HATPase_dom"/>
</dbReference>
<feature type="transmembrane region" description="Helical" evidence="13">
    <location>
        <begin position="12"/>
        <end position="42"/>
    </location>
</feature>
<evidence type="ECO:0000313" key="16">
    <source>
        <dbReference type="Proteomes" id="UP000768462"/>
    </source>
</evidence>
<dbReference type="EMBL" id="SVCM01000204">
    <property type="protein sequence ID" value="MBE6061851.1"/>
    <property type="molecule type" value="Genomic_DNA"/>
</dbReference>
<dbReference type="PROSITE" id="PS50109">
    <property type="entry name" value="HIS_KIN"/>
    <property type="match status" value="1"/>
</dbReference>
<dbReference type="CDD" id="cd00082">
    <property type="entry name" value="HisKA"/>
    <property type="match status" value="1"/>
</dbReference>
<keyword evidence="11" id="KW-0902">Two-component regulatory system</keyword>
<dbReference type="Gene3D" id="1.10.287.130">
    <property type="match status" value="1"/>
</dbReference>
<keyword evidence="5" id="KW-0808">Transferase</keyword>
<evidence type="ECO:0000256" key="10">
    <source>
        <dbReference type="ARBA" id="ARBA00022989"/>
    </source>
</evidence>
<dbReference type="Pfam" id="PF02518">
    <property type="entry name" value="HATPase_c"/>
    <property type="match status" value="1"/>
</dbReference>
<dbReference type="GO" id="GO:0004721">
    <property type="term" value="F:phosphoprotein phosphatase activity"/>
    <property type="evidence" value="ECO:0007669"/>
    <property type="project" value="TreeGrafter"/>
</dbReference>
<dbReference type="Proteomes" id="UP000768462">
    <property type="component" value="Unassembled WGS sequence"/>
</dbReference>
<feature type="domain" description="Histidine kinase" evidence="14">
    <location>
        <begin position="139"/>
        <end position="354"/>
    </location>
</feature>
<evidence type="ECO:0000313" key="15">
    <source>
        <dbReference type="EMBL" id="MBE6061851.1"/>
    </source>
</evidence>
<evidence type="ECO:0000256" key="7">
    <source>
        <dbReference type="ARBA" id="ARBA00022741"/>
    </source>
</evidence>
<keyword evidence="12 13" id="KW-0472">Membrane</keyword>
<dbReference type="GO" id="GO:0016036">
    <property type="term" value="P:cellular response to phosphate starvation"/>
    <property type="evidence" value="ECO:0007669"/>
    <property type="project" value="TreeGrafter"/>
</dbReference>
<dbReference type="Pfam" id="PF00512">
    <property type="entry name" value="HisKA"/>
    <property type="match status" value="1"/>
</dbReference>
<accession>A0A927WAF4</accession>
<evidence type="ECO:0000256" key="6">
    <source>
        <dbReference type="ARBA" id="ARBA00022692"/>
    </source>
</evidence>
<dbReference type="InterPro" id="IPR050351">
    <property type="entry name" value="BphY/WalK/GraS-like"/>
</dbReference>
<dbReference type="FunFam" id="3.30.565.10:FF:000013">
    <property type="entry name" value="Two-component sensor histidine kinase"/>
    <property type="match status" value="1"/>
</dbReference>
<dbReference type="PANTHER" id="PTHR45453">
    <property type="entry name" value="PHOSPHATE REGULON SENSOR PROTEIN PHOR"/>
    <property type="match status" value="1"/>
</dbReference>
<evidence type="ECO:0000256" key="3">
    <source>
        <dbReference type="ARBA" id="ARBA00012438"/>
    </source>
</evidence>
<comment type="catalytic activity">
    <reaction evidence="1">
        <text>ATP + protein L-histidine = ADP + protein N-phospho-L-histidine.</text>
        <dbReference type="EC" id="2.7.13.3"/>
    </reaction>
</comment>
<dbReference type="GO" id="GO:0005886">
    <property type="term" value="C:plasma membrane"/>
    <property type="evidence" value="ECO:0007669"/>
    <property type="project" value="TreeGrafter"/>
</dbReference>
<dbReference type="InterPro" id="IPR036890">
    <property type="entry name" value="HATPase_C_sf"/>
</dbReference>
<organism evidence="15 16">
    <name type="scientific">Clostridium sulfidigenes</name>
    <dbReference type="NCBI Taxonomy" id="318464"/>
    <lineage>
        <taxon>Bacteria</taxon>
        <taxon>Bacillati</taxon>
        <taxon>Bacillota</taxon>
        <taxon>Clostridia</taxon>
        <taxon>Eubacteriales</taxon>
        <taxon>Clostridiaceae</taxon>
        <taxon>Clostridium</taxon>
    </lineage>
</organism>
<dbReference type="InterPro" id="IPR005467">
    <property type="entry name" value="His_kinase_dom"/>
</dbReference>
<comment type="subcellular location">
    <subcellularLocation>
        <location evidence="2">Membrane</location>
    </subcellularLocation>
</comment>